<reference evidence="3" key="1">
    <citation type="submission" date="2016-11" db="UniProtKB">
        <authorList>
            <consortium name="WormBaseParasite"/>
        </authorList>
    </citation>
    <scope>IDENTIFICATION</scope>
</reference>
<sequence>MPIHCKKTGKHNNPNGNRPNFVMRLRKVEKTCVWSTLAITL</sequence>
<organism evidence="2 3">
    <name type="scientific">Heterorhabditis bacteriophora</name>
    <name type="common">Entomopathogenic nematode worm</name>
    <dbReference type="NCBI Taxonomy" id="37862"/>
    <lineage>
        <taxon>Eukaryota</taxon>
        <taxon>Metazoa</taxon>
        <taxon>Ecdysozoa</taxon>
        <taxon>Nematoda</taxon>
        <taxon>Chromadorea</taxon>
        <taxon>Rhabditida</taxon>
        <taxon>Rhabditina</taxon>
        <taxon>Rhabditomorpha</taxon>
        <taxon>Strongyloidea</taxon>
        <taxon>Heterorhabditidae</taxon>
        <taxon>Heterorhabditis</taxon>
    </lineage>
</organism>
<feature type="compositionally biased region" description="Basic residues" evidence="1">
    <location>
        <begin position="1"/>
        <end position="10"/>
    </location>
</feature>
<protein>
    <submittedName>
        <fullName evidence="3">Uncharacterized protein</fullName>
    </submittedName>
</protein>
<accession>A0A1I7WWQ0</accession>
<dbReference type="WBParaSite" id="Hba_09585">
    <property type="protein sequence ID" value="Hba_09585"/>
    <property type="gene ID" value="Hba_09585"/>
</dbReference>
<dbReference type="Proteomes" id="UP000095283">
    <property type="component" value="Unplaced"/>
</dbReference>
<evidence type="ECO:0000256" key="1">
    <source>
        <dbReference type="SAM" id="MobiDB-lite"/>
    </source>
</evidence>
<keyword evidence="2" id="KW-1185">Reference proteome</keyword>
<evidence type="ECO:0000313" key="3">
    <source>
        <dbReference type="WBParaSite" id="Hba_09585"/>
    </source>
</evidence>
<name>A0A1I7WWQ0_HETBA</name>
<proteinExistence type="predicted"/>
<evidence type="ECO:0000313" key="2">
    <source>
        <dbReference type="Proteomes" id="UP000095283"/>
    </source>
</evidence>
<dbReference type="AlphaFoldDB" id="A0A1I7WWQ0"/>
<feature type="region of interest" description="Disordered" evidence="1">
    <location>
        <begin position="1"/>
        <end position="20"/>
    </location>
</feature>